<gene>
    <name evidence="1" type="ORF">BQ9231_00213</name>
</gene>
<evidence type="ECO:0000313" key="1">
    <source>
        <dbReference type="EMBL" id="SOB74096.1"/>
    </source>
</evidence>
<organism evidence="1">
    <name type="scientific">Cedratvirus lausannensis</name>
    <dbReference type="NCBI Taxonomy" id="2023205"/>
    <lineage>
        <taxon>Viruses</taxon>
        <taxon>Pithoviruses</taxon>
        <taxon>Orthocedratvirinae</taxon>
        <taxon>Alphacedratvirus</taxon>
        <taxon>Alphacedratvirus francolausannense</taxon>
    </lineage>
</organism>
<sequence>MELAGYSEVDELEIPPNRAILDEVVKLSDTSYLYRNMYNHKFWEGQFKENRTFLVRKQTSATDWANELLHSIACMKRARTIFADFKSGKDSIPVSFNSVNTTDIFPDFLEHREIHGLLLYSRVRRDEGESTGEITIKDHLCPKIIFEVGTRKYKEKLTDDQTFYLLFLFCYYGMRL</sequence>
<dbReference type="EMBL" id="LT907979">
    <property type="protein sequence ID" value="SOB74096.1"/>
    <property type="molecule type" value="Genomic_DNA"/>
</dbReference>
<keyword evidence="2" id="KW-1185">Reference proteome</keyword>
<reference evidence="1" key="1">
    <citation type="submission" date="2017-08" db="EMBL/GenBank/DDBJ databases">
        <authorList>
            <person name="de Groot N.N."/>
        </authorList>
    </citation>
    <scope>NUCLEOTIDE SEQUENCE</scope>
</reference>
<dbReference type="Proteomes" id="UP000274850">
    <property type="component" value="Segment"/>
</dbReference>
<name>A0A285PY50_9VIRU</name>
<evidence type="ECO:0000313" key="2">
    <source>
        <dbReference type="Proteomes" id="UP000274850"/>
    </source>
</evidence>
<protein>
    <submittedName>
        <fullName evidence="1">Uncharacterized protein</fullName>
    </submittedName>
</protein>
<accession>A0A285PY50</accession>
<proteinExistence type="predicted"/>